<feature type="transmembrane region" description="Helical" evidence="13">
    <location>
        <begin position="260"/>
        <end position="279"/>
    </location>
</feature>
<dbReference type="EnsemblMetazoa" id="G20118.1">
    <property type="protein sequence ID" value="G20118.1:cds"/>
    <property type="gene ID" value="G20118"/>
</dbReference>
<feature type="domain" description="Phosphatidic acid phosphatase type 2/haloperoxidase" evidence="14">
    <location>
        <begin position="88"/>
        <end position="199"/>
    </location>
</feature>
<dbReference type="GO" id="GO:0005789">
    <property type="term" value="C:endoplasmic reticulum membrane"/>
    <property type="evidence" value="ECO:0007669"/>
    <property type="project" value="UniProtKB-SubCell"/>
</dbReference>
<evidence type="ECO:0000256" key="7">
    <source>
        <dbReference type="ARBA" id="ARBA00022801"/>
    </source>
</evidence>
<proteinExistence type="inferred from homology"/>
<name>A0A8W8JLQ4_MAGGI</name>
<dbReference type="EC" id="3.1.3.9" evidence="4 11"/>
<evidence type="ECO:0000256" key="13">
    <source>
        <dbReference type="SAM" id="Phobius"/>
    </source>
</evidence>
<dbReference type="GO" id="GO:0051156">
    <property type="term" value="P:glucose 6-phosphate metabolic process"/>
    <property type="evidence" value="ECO:0007669"/>
    <property type="project" value="TreeGrafter"/>
</dbReference>
<keyword evidence="6 13" id="KW-0812">Transmembrane</keyword>
<keyword evidence="7 11" id="KW-0378">Hydrolase</keyword>
<sequence length="351" mass="39951">MFQRKHRIVDGILHVFFGLFKSMSTMIGEEAGIMEYVHLRGVEIIQQIQHTFRHHVDLMQFLTRVGDPRYAFLIYFPLAYCFHRSTGTRVLWIACLSEWLNGVLKWILHGERPYWWVNEVRLHDHVVNVPSLEQYSLTCETGPGSPSGHAMVTSAVLYSIGTSFIKHGVKHTGLFIATHFPLQVVAGSITGILLAEVVKHEHTRHLSFRHYVVWSLLLVSGEVLTYTGITFLGLDPLWSLALAKKWCAKSEWVHPDTTPFFAFVRDVSSLLGFGIGVLLRDSRKTSIKLSIGETLMHSGMSLLLTLMVEDIRISSTSAIFYVVGFLKFTAMRIGIFHVIPWLLFRNKAKDI</sequence>
<dbReference type="SUPFAM" id="SSF48317">
    <property type="entry name" value="Acid phosphatase/Vanadium-dependent haloperoxidase"/>
    <property type="match status" value="1"/>
</dbReference>
<comment type="pathway">
    <text evidence="2 11">Carbohydrate biosynthesis; gluconeogenesis.</text>
</comment>
<keyword evidence="10 11" id="KW-0472">Membrane</keyword>
<organism evidence="15 16">
    <name type="scientific">Magallana gigas</name>
    <name type="common">Pacific oyster</name>
    <name type="synonym">Crassostrea gigas</name>
    <dbReference type="NCBI Taxonomy" id="29159"/>
    <lineage>
        <taxon>Eukaryota</taxon>
        <taxon>Metazoa</taxon>
        <taxon>Spiralia</taxon>
        <taxon>Lophotrochozoa</taxon>
        <taxon>Mollusca</taxon>
        <taxon>Bivalvia</taxon>
        <taxon>Autobranchia</taxon>
        <taxon>Pteriomorphia</taxon>
        <taxon>Ostreida</taxon>
        <taxon>Ostreoidea</taxon>
        <taxon>Ostreidae</taxon>
        <taxon>Magallana</taxon>
    </lineage>
</organism>
<feature type="active site" description="Proton donor" evidence="12">
    <location>
        <position position="149"/>
    </location>
</feature>
<dbReference type="InterPro" id="IPR016275">
    <property type="entry name" value="Glucose-6-phosphatase"/>
</dbReference>
<dbReference type="AlphaFoldDB" id="A0A8W8JLQ4"/>
<dbReference type="GO" id="GO:0006094">
    <property type="term" value="P:gluconeogenesis"/>
    <property type="evidence" value="ECO:0007669"/>
    <property type="project" value="UniProtKB-UniRule"/>
</dbReference>
<evidence type="ECO:0000256" key="5">
    <source>
        <dbReference type="ARBA" id="ARBA00022432"/>
    </source>
</evidence>
<keyword evidence="9 13" id="KW-1133">Transmembrane helix</keyword>
<keyword evidence="16" id="KW-1185">Reference proteome</keyword>
<evidence type="ECO:0000313" key="15">
    <source>
        <dbReference type="EnsemblMetazoa" id="G20118.1:cds"/>
    </source>
</evidence>
<dbReference type="GO" id="GO:0004346">
    <property type="term" value="F:glucose-6-phosphatase activity"/>
    <property type="evidence" value="ECO:0007669"/>
    <property type="project" value="UniProtKB-EC"/>
</dbReference>
<accession>A0A8W8JLQ4</accession>
<feature type="transmembrane region" description="Helical" evidence="13">
    <location>
        <begin position="211"/>
        <end position="234"/>
    </location>
</feature>
<dbReference type="PANTHER" id="PTHR12591:SF0">
    <property type="entry name" value="FI19814P1"/>
    <property type="match status" value="1"/>
</dbReference>
<dbReference type="InterPro" id="IPR000326">
    <property type="entry name" value="PAP2/HPO"/>
</dbReference>
<evidence type="ECO:0000256" key="10">
    <source>
        <dbReference type="ARBA" id="ARBA00023136"/>
    </source>
</evidence>
<feature type="active site" description="Nucleophile" evidence="12">
    <location>
        <position position="179"/>
    </location>
</feature>
<dbReference type="PIRSF" id="PIRSF000905">
    <property type="entry name" value="Glucose-6-phosphatase"/>
    <property type="match status" value="1"/>
</dbReference>
<evidence type="ECO:0000256" key="3">
    <source>
        <dbReference type="ARBA" id="ARBA00009266"/>
    </source>
</evidence>
<comment type="subcellular location">
    <subcellularLocation>
        <location evidence="1">Endoplasmic reticulum membrane</location>
        <topology evidence="1">Multi-pass membrane protein</topology>
    </subcellularLocation>
</comment>
<evidence type="ECO:0000256" key="2">
    <source>
        <dbReference type="ARBA" id="ARBA00004742"/>
    </source>
</evidence>
<keyword evidence="8 11" id="KW-0256">Endoplasmic reticulum</keyword>
<comment type="similarity">
    <text evidence="3 11">Belongs to the glucose-6-phosphatase family.</text>
</comment>
<evidence type="ECO:0000256" key="8">
    <source>
        <dbReference type="ARBA" id="ARBA00022824"/>
    </source>
</evidence>
<dbReference type="Pfam" id="PF01569">
    <property type="entry name" value="PAP2"/>
    <property type="match status" value="1"/>
</dbReference>
<evidence type="ECO:0000256" key="1">
    <source>
        <dbReference type="ARBA" id="ARBA00004477"/>
    </source>
</evidence>
<reference evidence="15" key="1">
    <citation type="submission" date="2022-08" db="UniProtKB">
        <authorList>
            <consortium name="EnsemblMetazoa"/>
        </authorList>
    </citation>
    <scope>IDENTIFICATION</scope>
    <source>
        <strain evidence="15">05x7-T-G4-1.051#20</strain>
    </source>
</reference>
<evidence type="ECO:0000256" key="9">
    <source>
        <dbReference type="ARBA" id="ARBA00022989"/>
    </source>
</evidence>
<evidence type="ECO:0000256" key="11">
    <source>
        <dbReference type="PIRNR" id="PIRNR000905"/>
    </source>
</evidence>
<protein>
    <recommendedName>
        <fullName evidence="4 11">Glucose-6-phosphatase</fullName>
        <ecNumber evidence="4 11">3.1.3.9</ecNumber>
    </recommendedName>
</protein>
<dbReference type="InterPro" id="IPR036938">
    <property type="entry name" value="PAP2/HPO_sf"/>
</dbReference>
<evidence type="ECO:0000256" key="12">
    <source>
        <dbReference type="PIRSR" id="PIRSR000905-1"/>
    </source>
</evidence>
<feature type="transmembrane region" description="Helical" evidence="13">
    <location>
        <begin position="320"/>
        <end position="344"/>
    </location>
</feature>
<evidence type="ECO:0000256" key="4">
    <source>
        <dbReference type="ARBA" id="ARBA00012634"/>
    </source>
</evidence>
<dbReference type="Proteomes" id="UP000005408">
    <property type="component" value="Unassembled WGS sequence"/>
</dbReference>
<evidence type="ECO:0000256" key="6">
    <source>
        <dbReference type="ARBA" id="ARBA00022692"/>
    </source>
</evidence>
<dbReference type="PANTHER" id="PTHR12591">
    <property type="entry name" value="GLUCOSE-6-PHOSPHATASE"/>
    <property type="match status" value="1"/>
</dbReference>
<keyword evidence="5 11" id="KW-0312">Gluconeogenesis</keyword>
<evidence type="ECO:0000259" key="14">
    <source>
        <dbReference type="SMART" id="SM00014"/>
    </source>
</evidence>
<evidence type="ECO:0000313" key="16">
    <source>
        <dbReference type="Proteomes" id="UP000005408"/>
    </source>
</evidence>
<dbReference type="SMART" id="SM00014">
    <property type="entry name" value="acidPPc"/>
    <property type="match status" value="1"/>
</dbReference>